<dbReference type="EMBL" id="OUUZ01000010">
    <property type="protein sequence ID" value="SPQ23342.1"/>
    <property type="molecule type" value="Genomic_DNA"/>
</dbReference>
<evidence type="ECO:0000256" key="1">
    <source>
        <dbReference type="SAM" id="SignalP"/>
    </source>
</evidence>
<organism evidence="2 3">
    <name type="scientific">Thermothielavioides terrestris</name>
    <dbReference type="NCBI Taxonomy" id="2587410"/>
    <lineage>
        <taxon>Eukaryota</taxon>
        <taxon>Fungi</taxon>
        <taxon>Dikarya</taxon>
        <taxon>Ascomycota</taxon>
        <taxon>Pezizomycotina</taxon>
        <taxon>Sordariomycetes</taxon>
        <taxon>Sordariomycetidae</taxon>
        <taxon>Sordariales</taxon>
        <taxon>Chaetomiaceae</taxon>
        <taxon>Thermothielavioides</taxon>
    </lineage>
</organism>
<protein>
    <submittedName>
        <fullName evidence="2">E6170bc5-a860-407a-acba-305ebef80abe</fullName>
    </submittedName>
</protein>
<sequence>MMYHKSFILLTLSVLTGVHAHGGIYNYTIGDPPSIHRRWFPDPIQDINHPYLSCNRGNHLATRNPVLHAPIRAGENITAF</sequence>
<feature type="chain" id="PRO_5018701024" evidence="1">
    <location>
        <begin position="21"/>
        <end position="80"/>
    </location>
</feature>
<evidence type="ECO:0000313" key="2">
    <source>
        <dbReference type="EMBL" id="SPQ23342.1"/>
    </source>
</evidence>
<reference evidence="2 3" key="1">
    <citation type="submission" date="2018-04" db="EMBL/GenBank/DDBJ databases">
        <authorList>
            <person name="Huttner S."/>
            <person name="Dainat J."/>
        </authorList>
    </citation>
    <scope>NUCLEOTIDE SEQUENCE [LARGE SCALE GENOMIC DNA]</scope>
</reference>
<proteinExistence type="predicted"/>
<feature type="signal peptide" evidence="1">
    <location>
        <begin position="1"/>
        <end position="20"/>
    </location>
</feature>
<keyword evidence="1" id="KW-0732">Signal</keyword>
<name>A0A3S4BLJ3_9PEZI</name>
<accession>A0A3S4BLJ3</accession>
<evidence type="ECO:0000313" key="3">
    <source>
        <dbReference type="Proteomes" id="UP000289323"/>
    </source>
</evidence>
<dbReference type="AlphaFoldDB" id="A0A3S4BLJ3"/>
<gene>
    <name evidence="2" type="ORF">TT172_LOCUS5761</name>
</gene>
<dbReference type="Proteomes" id="UP000289323">
    <property type="component" value="Unassembled WGS sequence"/>
</dbReference>